<dbReference type="KEGG" id="ppel:H6H00_12685"/>
<dbReference type="InterPro" id="IPR003779">
    <property type="entry name" value="CMD-like"/>
</dbReference>
<reference evidence="2 3" key="1">
    <citation type="submission" date="2020-08" db="EMBL/GenBank/DDBJ databases">
        <authorList>
            <person name="Mo P."/>
        </authorList>
    </citation>
    <scope>NUCLEOTIDE SEQUENCE [LARGE SCALE GENOMIC DNA]</scope>
    <source>
        <strain evidence="2 3">CGMCC 4.1532</strain>
    </source>
</reference>
<gene>
    <name evidence="2" type="ORF">H6H00_12685</name>
</gene>
<dbReference type="SUPFAM" id="SSF69118">
    <property type="entry name" value="AhpD-like"/>
    <property type="match status" value="1"/>
</dbReference>
<dbReference type="PANTHER" id="PTHR34846:SF11">
    <property type="entry name" value="4-CARBOXYMUCONOLACTONE DECARBOXYLASE FAMILY PROTEIN (AFU_ORTHOLOGUE AFUA_6G11590)"/>
    <property type="match status" value="1"/>
</dbReference>
<protein>
    <submittedName>
        <fullName evidence="2">Carboxymuconolactone decarboxylase family protein</fullName>
    </submittedName>
</protein>
<dbReference type="Gene3D" id="1.20.1290.10">
    <property type="entry name" value="AhpD-like"/>
    <property type="match status" value="2"/>
</dbReference>
<name>A0A7G7MS01_9PSEU</name>
<proteinExistence type="predicted"/>
<dbReference type="Pfam" id="PF02627">
    <property type="entry name" value="CMD"/>
    <property type="match status" value="1"/>
</dbReference>
<dbReference type="InterPro" id="IPR029032">
    <property type="entry name" value="AhpD-like"/>
</dbReference>
<keyword evidence="3" id="KW-1185">Reference proteome</keyword>
<evidence type="ECO:0000313" key="3">
    <source>
        <dbReference type="Proteomes" id="UP000515728"/>
    </source>
</evidence>
<dbReference type="AlphaFoldDB" id="A0A7G7MS01"/>
<feature type="domain" description="Carboxymuconolactone decarboxylase-like" evidence="1">
    <location>
        <begin position="28"/>
        <end position="79"/>
    </location>
</feature>
<accession>A0A7G7MS01</accession>
<organism evidence="2 3">
    <name type="scientific">Pseudonocardia petroleophila</name>
    <dbReference type="NCBI Taxonomy" id="37331"/>
    <lineage>
        <taxon>Bacteria</taxon>
        <taxon>Bacillati</taxon>
        <taxon>Actinomycetota</taxon>
        <taxon>Actinomycetes</taxon>
        <taxon>Pseudonocardiales</taxon>
        <taxon>Pseudonocardiaceae</taxon>
        <taxon>Pseudonocardia</taxon>
    </lineage>
</organism>
<evidence type="ECO:0000259" key="1">
    <source>
        <dbReference type="Pfam" id="PF02627"/>
    </source>
</evidence>
<evidence type="ECO:0000313" key="2">
    <source>
        <dbReference type="EMBL" id="QNG55562.1"/>
    </source>
</evidence>
<dbReference type="PANTHER" id="PTHR34846">
    <property type="entry name" value="4-CARBOXYMUCONOLACTONE DECARBOXYLASE FAMILY PROTEIN (AFU_ORTHOLOGUE AFUA_6G11590)"/>
    <property type="match status" value="1"/>
</dbReference>
<dbReference type="Proteomes" id="UP000515728">
    <property type="component" value="Chromosome"/>
</dbReference>
<dbReference type="EMBL" id="CP060131">
    <property type="protein sequence ID" value="QNG55562.1"/>
    <property type="molecule type" value="Genomic_DNA"/>
</dbReference>
<sequence>MTPAGRVETAPDGTLHGPFDAMLRAPRSGTALQALGAALRYSGVLPDRVRELAILRVAAHHRSAYEWHAHAPVAAALEVVDPHAERVAVAAVDELLGTGDLTDDAWSRTVDALGEAGAVELTTVVGYYALLAMQLRVLRVPLPDGAPPATFCT</sequence>
<dbReference type="GO" id="GO:0051920">
    <property type="term" value="F:peroxiredoxin activity"/>
    <property type="evidence" value="ECO:0007669"/>
    <property type="project" value="InterPro"/>
</dbReference>